<name>A0ABX3SK13_MYCMA</name>
<proteinExistence type="predicted"/>
<dbReference type="RefSeq" id="WP_071512312.1">
    <property type="nucleotide sequence ID" value="NZ_CP060015.1"/>
</dbReference>
<evidence type="ECO:0000313" key="3">
    <source>
        <dbReference type="Proteomes" id="UP000243140"/>
    </source>
</evidence>
<comment type="caution">
    <text evidence="2">The sequence shown here is derived from an EMBL/GenBank/DDBJ whole genome shotgun (WGS) entry which is preliminary data.</text>
</comment>
<keyword evidence="1" id="KW-0732">Signal</keyword>
<feature type="chain" id="PRO_5045736494" description="PE-PGRS family protein" evidence="1">
    <location>
        <begin position="31"/>
        <end position="381"/>
    </location>
</feature>
<evidence type="ECO:0000313" key="2">
    <source>
        <dbReference type="EMBL" id="ORA77025.1"/>
    </source>
</evidence>
<sequence>MQQLTALRPLVTAGAAAVGASLIALTPAISNDLASDPQHSAVSIQYREVALTDNVVNPISTWIDALSSAALNGRTLLQQWGEIPFVVPQQIAANWVQFASDYVGAYQNAATAAVNYFTGNSAYDFVPLMQQAWADITSGNIAQAFAYGGPLGLALLTEPSLKILQPLESIPNILAYVTTDLANATNYLVGPGIGTLLAAVGESAALNLGGSTLAGIGTGLQAVYDSATAGDPVEALLNLANFPGVVTDAFLNGIHGGLLLPPNNGNGGLVSTFINGFRTLATKMVAPKAQNIGEGGSLLVAVQDFVNQLINGWPSLAPLFDGGAGGAAAAFAPSIAADIGGIAPSVAAEIGGLTPSITTNIAGTLAPELGTLAVHILTSLF</sequence>
<dbReference type="EMBL" id="MVHV01000051">
    <property type="protein sequence ID" value="ORA77025.1"/>
    <property type="molecule type" value="Genomic_DNA"/>
</dbReference>
<keyword evidence="3" id="KW-1185">Reference proteome</keyword>
<protein>
    <recommendedName>
        <fullName evidence="4">PE-PGRS family protein</fullName>
    </recommendedName>
</protein>
<organism evidence="2 3">
    <name type="scientific">Mycobacterium malmoense</name>
    <dbReference type="NCBI Taxonomy" id="1780"/>
    <lineage>
        <taxon>Bacteria</taxon>
        <taxon>Bacillati</taxon>
        <taxon>Actinomycetota</taxon>
        <taxon>Actinomycetes</taxon>
        <taxon>Mycobacteriales</taxon>
        <taxon>Mycobacteriaceae</taxon>
        <taxon>Mycobacterium</taxon>
    </lineage>
</organism>
<feature type="signal peptide" evidence="1">
    <location>
        <begin position="1"/>
        <end position="30"/>
    </location>
</feature>
<evidence type="ECO:0000256" key="1">
    <source>
        <dbReference type="SAM" id="SignalP"/>
    </source>
</evidence>
<gene>
    <name evidence="2" type="ORF">BST29_24185</name>
</gene>
<reference evidence="2 3" key="1">
    <citation type="submission" date="2017-02" db="EMBL/GenBank/DDBJ databases">
        <title>The new phylogeny of genus Mycobacterium.</title>
        <authorList>
            <person name="Tortoli E."/>
            <person name="Trovato A."/>
            <person name="Cirillo D.M."/>
        </authorList>
    </citation>
    <scope>NUCLEOTIDE SEQUENCE [LARGE SCALE GENOMIC DNA]</scope>
    <source>
        <strain evidence="2 3">IP1130001</strain>
    </source>
</reference>
<dbReference type="Proteomes" id="UP000243140">
    <property type="component" value="Unassembled WGS sequence"/>
</dbReference>
<evidence type="ECO:0008006" key="4">
    <source>
        <dbReference type="Google" id="ProtNLM"/>
    </source>
</evidence>
<accession>A0ABX3SK13</accession>